<evidence type="ECO:0000256" key="2">
    <source>
        <dbReference type="SAM" id="SignalP"/>
    </source>
</evidence>
<feature type="signal peptide" evidence="2">
    <location>
        <begin position="1"/>
        <end position="19"/>
    </location>
</feature>
<feature type="region of interest" description="Disordered" evidence="1">
    <location>
        <begin position="14"/>
        <end position="49"/>
    </location>
</feature>
<dbReference type="AlphaFoldDB" id="A0A5C4J7C7"/>
<organism evidence="3 4">
    <name type="scientific">Actinomadura soli</name>
    <dbReference type="NCBI Taxonomy" id="2508997"/>
    <lineage>
        <taxon>Bacteria</taxon>
        <taxon>Bacillati</taxon>
        <taxon>Actinomycetota</taxon>
        <taxon>Actinomycetes</taxon>
        <taxon>Streptosporangiales</taxon>
        <taxon>Thermomonosporaceae</taxon>
        <taxon>Actinomadura</taxon>
    </lineage>
</organism>
<accession>A0A5C4J7C7</accession>
<dbReference type="EMBL" id="VCKW01000188">
    <property type="protein sequence ID" value="TMQ91804.1"/>
    <property type="molecule type" value="Genomic_DNA"/>
</dbReference>
<keyword evidence="4" id="KW-1185">Reference proteome</keyword>
<dbReference type="RefSeq" id="WP_205717947.1">
    <property type="nucleotide sequence ID" value="NZ_VCKW01000188.1"/>
</dbReference>
<evidence type="ECO:0000313" key="3">
    <source>
        <dbReference type="EMBL" id="TMQ91804.1"/>
    </source>
</evidence>
<feature type="non-terminal residue" evidence="3">
    <location>
        <position position="136"/>
    </location>
</feature>
<protein>
    <submittedName>
        <fullName evidence="3">Uncharacterized protein</fullName>
    </submittedName>
</protein>
<gene>
    <name evidence="3" type="ORF">ETD83_29280</name>
</gene>
<evidence type="ECO:0000313" key="4">
    <source>
        <dbReference type="Proteomes" id="UP000309174"/>
    </source>
</evidence>
<comment type="caution">
    <text evidence="3">The sequence shown here is derived from an EMBL/GenBank/DDBJ whole genome shotgun (WGS) entry which is preliminary data.</text>
</comment>
<feature type="chain" id="PRO_5022672352" evidence="2">
    <location>
        <begin position="20"/>
        <end position="136"/>
    </location>
</feature>
<name>A0A5C4J7C7_9ACTN</name>
<sequence length="136" mass="12506">MTAGATVLGIAAMSGVSHAETSQPSATSTSRPLLSLDLGPTTSSKAVEASGSGLNLDLGLGVGVGAPKGGGSGGVRVDAGVKASLNGGSATRQGNRTAAAAEEPGLSVGANAGVAVGGTSVSANVSAKACVGGCQA</sequence>
<reference evidence="3 4" key="1">
    <citation type="submission" date="2019-05" db="EMBL/GenBank/DDBJ databases">
        <title>Draft genome sequence of Actinomadura sp. 14C53.</title>
        <authorList>
            <person name="Saricaoglu S."/>
            <person name="Isik K."/>
        </authorList>
    </citation>
    <scope>NUCLEOTIDE SEQUENCE [LARGE SCALE GENOMIC DNA]</scope>
    <source>
        <strain evidence="3 4">14C53</strain>
    </source>
</reference>
<keyword evidence="2" id="KW-0732">Signal</keyword>
<dbReference type="Proteomes" id="UP000309174">
    <property type="component" value="Unassembled WGS sequence"/>
</dbReference>
<evidence type="ECO:0000256" key="1">
    <source>
        <dbReference type="SAM" id="MobiDB-lite"/>
    </source>
</evidence>
<proteinExistence type="predicted"/>
<feature type="compositionally biased region" description="Polar residues" evidence="1">
    <location>
        <begin position="19"/>
        <end position="32"/>
    </location>
</feature>